<evidence type="ECO:0000313" key="3">
    <source>
        <dbReference type="Proteomes" id="UP000324800"/>
    </source>
</evidence>
<dbReference type="GO" id="GO:0004674">
    <property type="term" value="F:protein serine/threonine kinase activity"/>
    <property type="evidence" value="ECO:0007669"/>
    <property type="project" value="TreeGrafter"/>
</dbReference>
<evidence type="ECO:0000259" key="1">
    <source>
        <dbReference type="PROSITE" id="PS50011"/>
    </source>
</evidence>
<dbReference type="PROSITE" id="PS50011">
    <property type="entry name" value="PROTEIN_KINASE_DOM"/>
    <property type="match status" value="1"/>
</dbReference>
<name>A0A5J4T5F8_9EUKA</name>
<dbReference type="GO" id="GO:0005737">
    <property type="term" value="C:cytoplasm"/>
    <property type="evidence" value="ECO:0007669"/>
    <property type="project" value="TreeGrafter"/>
</dbReference>
<comment type="caution">
    <text evidence="2">The sequence shown here is derived from an EMBL/GenBank/DDBJ whole genome shotgun (WGS) entry which is preliminary data.</text>
</comment>
<feature type="non-terminal residue" evidence="2">
    <location>
        <position position="162"/>
    </location>
</feature>
<dbReference type="SUPFAM" id="SSF56112">
    <property type="entry name" value="Protein kinase-like (PK-like)"/>
    <property type="match status" value="1"/>
</dbReference>
<sequence length="162" mass="18790">MKRVDYLDENDKRIADEEIAQMKRLTSRYTVLLICTFVERTDKYIITEYCSSGDLRKHITDLQALPETERIERVLELFAQIILALDFIHSQGVVHRDIKPENIFIMEDGSVKLGDFGLSKMLNEKNYNTVAGTKQYFALEVYIEGKMYFSTDVYAVGICIIE</sequence>
<dbReference type="InterPro" id="IPR000719">
    <property type="entry name" value="Prot_kinase_dom"/>
</dbReference>
<dbReference type="EMBL" id="SNRW01038227">
    <property type="protein sequence ID" value="KAA6353378.1"/>
    <property type="molecule type" value="Genomic_DNA"/>
</dbReference>
<dbReference type="SMART" id="SM00220">
    <property type="entry name" value="S_TKc"/>
    <property type="match status" value="1"/>
</dbReference>
<dbReference type="InterPro" id="IPR008271">
    <property type="entry name" value="Ser/Thr_kinase_AS"/>
</dbReference>
<gene>
    <name evidence="2" type="ORF">EZS28_051095</name>
</gene>
<dbReference type="GO" id="GO:0005524">
    <property type="term" value="F:ATP binding"/>
    <property type="evidence" value="ECO:0007669"/>
    <property type="project" value="InterPro"/>
</dbReference>
<dbReference type="Gene3D" id="1.10.510.10">
    <property type="entry name" value="Transferase(Phosphotransferase) domain 1"/>
    <property type="match status" value="1"/>
</dbReference>
<keyword evidence="2" id="KW-0808">Transferase</keyword>
<dbReference type="OrthoDB" id="774951at2759"/>
<evidence type="ECO:0000313" key="2">
    <source>
        <dbReference type="EMBL" id="KAA6353378.1"/>
    </source>
</evidence>
<accession>A0A5J4T5F8</accession>
<feature type="domain" description="Protein kinase" evidence="1">
    <location>
        <begin position="1"/>
        <end position="162"/>
    </location>
</feature>
<dbReference type="PROSITE" id="PS00108">
    <property type="entry name" value="PROTEIN_KINASE_ST"/>
    <property type="match status" value="1"/>
</dbReference>
<reference evidence="2 3" key="1">
    <citation type="submission" date="2019-03" db="EMBL/GenBank/DDBJ databases">
        <title>Single cell metagenomics reveals metabolic interactions within the superorganism composed of flagellate Streblomastix strix and complex community of Bacteroidetes bacteria on its surface.</title>
        <authorList>
            <person name="Treitli S.C."/>
            <person name="Kolisko M."/>
            <person name="Husnik F."/>
            <person name="Keeling P."/>
            <person name="Hampl V."/>
        </authorList>
    </citation>
    <scope>NUCLEOTIDE SEQUENCE [LARGE SCALE GENOMIC DNA]</scope>
    <source>
        <strain evidence="2">ST1C</strain>
    </source>
</reference>
<proteinExistence type="predicted"/>
<organism evidence="2 3">
    <name type="scientific">Streblomastix strix</name>
    <dbReference type="NCBI Taxonomy" id="222440"/>
    <lineage>
        <taxon>Eukaryota</taxon>
        <taxon>Metamonada</taxon>
        <taxon>Preaxostyla</taxon>
        <taxon>Oxymonadida</taxon>
        <taxon>Streblomastigidae</taxon>
        <taxon>Streblomastix</taxon>
    </lineage>
</organism>
<protein>
    <submittedName>
        <fullName evidence="2">Putative serine/threonine-protein kinase Nek6</fullName>
    </submittedName>
</protein>
<dbReference type="AlphaFoldDB" id="A0A5J4T5F8"/>
<dbReference type="Pfam" id="PF00069">
    <property type="entry name" value="Pkinase"/>
    <property type="match status" value="1"/>
</dbReference>
<dbReference type="PANTHER" id="PTHR24361">
    <property type="entry name" value="MITOGEN-ACTIVATED KINASE KINASE KINASE"/>
    <property type="match status" value="1"/>
</dbReference>
<dbReference type="InterPro" id="IPR011009">
    <property type="entry name" value="Kinase-like_dom_sf"/>
</dbReference>
<keyword evidence="2" id="KW-0418">Kinase</keyword>
<dbReference type="InterPro" id="IPR053235">
    <property type="entry name" value="Ser_Thr_kinase"/>
</dbReference>
<dbReference type="Proteomes" id="UP000324800">
    <property type="component" value="Unassembled WGS sequence"/>
</dbReference>